<reference evidence="2" key="1">
    <citation type="submission" date="2013-08" db="EMBL/GenBank/DDBJ databases">
        <authorList>
            <person name="Mendez C."/>
            <person name="Richter M."/>
            <person name="Ferrer M."/>
            <person name="Sanchez J."/>
        </authorList>
    </citation>
    <scope>NUCLEOTIDE SEQUENCE</scope>
</reference>
<dbReference type="Pfam" id="PF06966">
    <property type="entry name" value="DUF1295"/>
    <property type="match status" value="1"/>
</dbReference>
<keyword evidence="1" id="KW-0812">Transmembrane</keyword>
<dbReference type="PANTHER" id="PTHR32251:SF17">
    <property type="entry name" value="STEROID 5-ALPHA REDUCTASE C-TERMINAL DOMAIN-CONTAINING PROTEIN"/>
    <property type="match status" value="1"/>
</dbReference>
<accession>T0ZJS0</accession>
<dbReference type="GO" id="GO:0016020">
    <property type="term" value="C:membrane"/>
    <property type="evidence" value="ECO:0007669"/>
    <property type="project" value="TreeGrafter"/>
</dbReference>
<sequence>MSVNTGSNLQQRLDLTSIFLGWMGPAPLFPRFLMVAMVVLWSLRLGIHLVRRVWRGPEDPRFVELRNRFGQKASLAFLGIFALQGLIGAIFVLPVLFVSWSSGPVQTGWEWVGIVVWLIGWYGESLADSQLSRFKRSASSAGQVCREGLWAYSRHPNYFFEFVLWVGIALYATGSTAGAWSWVCPLLMLILLVKGSGIPPTESQAIKTRGNRYRQYQEEVSAFVPWFPRRSRYS</sequence>
<dbReference type="Gene3D" id="1.20.120.1630">
    <property type="match status" value="1"/>
</dbReference>
<dbReference type="AlphaFoldDB" id="T0ZJS0"/>
<name>T0ZJS0_9ZZZZ</name>
<proteinExistence type="predicted"/>
<organism evidence="2">
    <name type="scientific">mine drainage metagenome</name>
    <dbReference type="NCBI Taxonomy" id="410659"/>
    <lineage>
        <taxon>unclassified sequences</taxon>
        <taxon>metagenomes</taxon>
        <taxon>ecological metagenomes</taxon>
    </lineage>
</organism>
<protein>
    <submittedName>
        <fullName evidence="2">Membrane protein containing DUF1295</fullName>
    </submittedName>
</protein>
<feature type="transmembrane region" description="Helical" evidence="1">
    <location>
        <begin position="156"/>
        <end position="173"/>
    </location>
</feature>
<dbReference type="EMBL" id="AUZY01008836">
    <property type="protein sequence ID" value="EQD44697.1"/>
    <property type="molecule type" value="Genomic_DNA"/>
</dbReference>
<evidence type="ECO:0000256" key="1">
    <source>
        <dbReference type="SAM" id="Phobius"/>
    </source>
</evidence>
<comment type="caution">
    <text evidence="2">The sequence shown here is derived from an EMBL/GenBank/DDBJ whole genome shotgun (WGS) entry which is preliminary data.</text>
</comment>
<keyword evidence="1" id="KW-0472">Membrane</keyword>
<feature type="transmembrane region" description="Helical" evidence="1">
    <location>
        <begin position="75"/>
        <end position="97"/>
    </location>
</feature>
<keyword evidence="1" id="KW-1133">Transmembrane helix</keyword>
<dbReference type="PROSITE" id="PS50244">
    <property type="entry name" value="S5A_REDUCTASE"/>
    <property type="match status" value="1"/>
</dbReference>
<dbReference type="PANTHER" id="PTHR32251">
    <property type="entry name" value="3-OXO-5-ALPHA-STEROID 4-DEHYDROGENASE"/>
    <property type="match status" value="1"/>
</dbReference>
<feature type="transmembrane region" description="Helical" evidence="1">
    <location>
        <begin position="109"/>
        <end position="127"/>
    </location>
</feature>
<dbReference type="InterPro" id="IPR010721">
    <property type="entry name" value="UstE-like"/>
</dbReference>
<evidence type="ECO:0000313" key="2">
    <source>
        <dbReference type="EMBL" id="EQD44697.1"/>
    </source>
</evidence>
<gene>
    <name evidence="2" type="ORF">B1B_13418</name>
</gene>
<reference evidence="2" key="2">
    <citation type="journal article" date="2014" name="ISME J.">
        <title>Microbial stratification in low pH oxic and suboxic macroscopic growths along an acid mine drainage.</title>
        <authorList>
            <person name="Mendez-Garcia C."/>
            <person name="Mesa V."/>
            <person name="Sprenger R.R."/>
            <person name="Richter M."/>
            <person name="Diez M.S."/>
            <person name="Solano J."/>
            <person name="Bargiela R."/>
            <person name="Golyshina O.V."/>
            <person name="Manteca A."/>
            <person name="Ramos J.L."/>
            <person name="Gallego J.R."/>
            <person name="Llorente I."/>
            <person name="Martins Dos Santos V.A."/>
            <person name="Jensen O.N."/>
            <person name="Pelaez A.I."/>
            <person name="Sanchez J."/>
            <person name="Ferrer M."/>
        </authorList>
    </citation>
    <scope>NUCLEOTIDE SEQUENCE</scope>
</reference>